<organism evidence="1 2">
    <name type="scientific">Dioscorea alata</name>
    <name type="common">Purple yam</name>
    <dbReference type="NCBI Taxonomy" id="55571"/>
    <lineage>
        <taxon>Eukaryota</taxon>
        <taxon>Viridiplantae</taxon>
        <taxon>Streptophyta</taxon>
        <taxon>Embryophyta</taxon>
        <taxon>Tracheophyta</taxon>
        <taxon>Spermatophyta</taxon>
        <taxon>Magnoliopsida</taxon>
        <taxon>Liliopsida</taxon>
        <taxon>Dioscoreales</taxon>
        <taxon>Dioscoreaceae</taxon>
        <taxon>Dioscorea</taxon>
    </lineage>
</organism>
<evidence type="ECO:0000313" key="2">
    <source>
        <dbReference type="Proteomes" id="UP000827976"/>
    </source>
</evidence>
<protein>
    <submittedName>
        <fullName evidence="1">Proton pump-interactor protein</fullName>
    </submittedName>
</protein>
<evidence type="ECO:0000313" key="1">
    <source>
        <dbReference type="EMBL" id="KAH7651370.1"/>
    </source>
</evidence>
<dbReference type="Proteomes" id="UP000827976">
    <property type="component" value="Chromosome 20"/>
</dbReference>
<keyword evidence="2" id="KW-1185">Reference proteome</keyword>
<proteinExistence type="predicted"/>
<gene>
    <name evidence="1" type="ORF">IHE45_20G052600</name>
</gene>
<dbReference type="EMBL" id="CM037030">
    <property type="protein sequence ID" value="KAH7651370.1"/>
    <property type="molecule type" value="Genomic_DNA"/>
</dbReference>
<name>A0ACB7TVL3_DIOAL</name>
<accession>A0ACB7TVL3</accession>
<sequence length="617" mass="69501">MGVEILASDVTPALVNNGIDGESTFLPEVDNKVQNNHGRKAEEPIIQFGMMDSADGGNEEGKHAAGANFPQNASEEWPEAGQIHTFYFVKVRSYEDPKLKAQIEQADMEVQKKNKARLQITEALKAKRSERAQVISQLKPLTTEDKRYRSMMDEKRKEREPLQDALGKLRGSSNAGLCSSEEELNYLIQSLHYRIQHESNTLSEEKQLLKEIKLLEGTREKVIANAAVKAKIQDSLGQKEAIQDQVKLIGVDIGGVKKEKQAVRTKIKQLEDELKAIDAAIASLQDQLEPLTEKRGKAFENFSVLIKSRQELNTSSRENRSILNIAKDLAAKKDIQALQELCHSEVEKFMSQWSTNKAFRDDYERRILSSLDSRQLTKDGRQRNPDEKPIIVESSLPPVVEQVAPVKTGGKREKEDGNLSNGVVSSHKTKVEDHHKPTEEFKENASLPQEKEYASGVEKSQEKPVEIDAAKLKETKREEELAKANLARERKKKLAEKAAARATARAQKEAEKKIKEKEKRAKKKAGVTEPSADQTELEEKLEEPEEVAGVTAETSVPTKSEELKNKPRYRNQAKMQDQLLPKRILKRKKSSSYLLWAAPAAILAVVLVVLVYYYKNN</sequence>
<comment type="caution">
    <text evidence="1">The sequence shown here is derived from an EMBL/GenBank/DDBJ whole genome shotgun (WGS) entry which is preliminary data.</text>
</comment>
<reference evidence="2" key="1">
    <citation type="journal article" date="2022" name="Nat. Commun.">
        <title>Chromosome evolution and the genetic basis of agronomically important traits in greater yam.</title>
        <authorList>
            <person name="Bredeson J.V."/>
            <person name="Lyons J.B."/>
            <person name="Oniyinde I.O."/>
            <person name="Okereke N.R."/>
            <person name="Kolade O."/>
            <person name="Nnabue I."/>
            <person name="Nwadili C.O."/>
            <person name="Hribova E."/>
            <person name="Parker M."/>
            <person name="Nwogha J."/>
            <person name="Shu S."/>
            <person name="Carlson J."/>
            <person name="Kariba R."/>
            <person name="Muthemba S."/>
            <person name="Knop K."/>
            <person name="Barton G.J."/>
            <person name="Sherwood A.V."/>
            <person name="Lopez-Montes A."/>
            <person name="Asiedu R."/>
            <person name="Jamnadass R."/>
            <person name="Muchugi A."/>
            <person name="Goodstein D."/>
            <person name="Egesi C.N."/>
            <person name="Featherston J."/>
            <person name="Asfaw A."/>
            <person name="Simpson G.G."/>
            <person name="Dolezel J."/>
            <person name="Hendre P.S."/>
            <person name="Van Deynze A."/>
            <person name="Kumar P.L."/>
            <person name="Obidiegwu J.E."/>
            <person name="Bhattacharjee R."/>
            <person name="Rokhsar D.S."/>
        </authorList>
    </citation>
    <scope>NUCLEOTIDE SEQUENCE [LARGE SCALE GENOMIC DNA]</scope>
    <source>
        <strain evidence="2">cv. TDa95/00328</strain>
    </source>
</reference>